<keyword evidence="3 5" id="KW-0067">ATP-binding</keyword>
<dbReference type="GO" id="GO:0015188">
    <property type="term" value="F:L-isoleucine transmembrane transporter activity"/>
    <property type="evidence" value="ECO:0007669"/>
    <property type="project" value="TreeGrafter"/>
</dbReference>
<organism evidence="5 6">
    <name type="scientific">Geodermatophilus nigrescens</name>
    <dbReference type="NCBI Taxonomy" id="1070870"/>
    <lineage>
        <taxon>Bacteria</taxon>
        <taxon>Bacillati</taxon>
        <taxon>Actinomycetota</taxon>
        <taxon>Actinomycetes</taxon>
        <taxon>Geodermatophilales</taxon>
        <taxon>Geodermatophilaceae</taxon>
        <taxon>Geodermatophilus</taxon>
    </lineage>
</organism>
<dbReference type="GO" id="GO:0042941">
    <property type="term" value="P:D-alanine transmembrane transport"/>
    <property type="evidence" value="ECO:0007669"/>
    <property type="project" value="TreeGrafter"/>
</dbReference>
<dbReference type="InterPro" id="IPR032823">
    <property type="entry name" value="BCA_ABC_TP_C"/>
</dbReference>
<dbReference type="InterPro" id="IPR051120">
    <property type="entry name" value="ABC_AA/LPS_Transport"/>
</dbReference>
<evidence type="ECO:0000256" key="1">
    <source>
        <dbReference type="ARBA" id="ARBA00022448"/>
    </source>
</evidence>
<dbReference type="STRING" id="1070870.SAMN05444351_2183"/>
<dbReference type="EMBL" id="FQVX01000002">
    <property type="protein sequence ID" value="SHG30759.1"/>
    <property type="molecule type" value="Genomic_DNA"/>
</dbReference>
<dbReference type="OrthoDB" id="9805514at2"/>
<dbReference type="PANTHER" id="PTHR45772">
    <property type="entry name" value="CONSERVED COMPONENT OF ABC TRANSPORTER FOR NATURAL AMINO ACIDS-RELATED"/>
    <property type="match status" value="1"/>
</dbReference>
<gene>
    <name evidence="5" type="ORF">SAMN05444351_2183</name>
</gene>
<keyword evidence="6" id="KW-1185">Reference proteome</keyword>
<evidence type="ECO:0000259" key="4">
    <source>
        <dbReference type="PROSITE" id="PS50893"/>
    </source>
</evidence>
<dbReference type="GO" id="GO:0005524">
    <property type="term" value="F:ATP binding"/>
    <property type="evidence" value="ECO:0007669"/>
    <property type="project" value="UniProtKB-KW"/>
</dbReference>
<dbReference type="CDD" id="cd03219">
    <property type="entry name" value="ABC_Mj1267_LivG_branched"/>
    <property type="match status" value="1"/>
</dbReference>
<keyword evidence="2" id="KW-0547">Nucleotide-binding</keyword>
<dbReference type="Pfam" id="PF00005">
    <property type="entry name" value="ABC_tran"/>
    <property type="match status" value="1"/>
</dbReference>
<reference evidence="5 6" key="1">
    <citation type="submission" date="2016-11" db="EMBL/GenBank/DDBJ databases">
        <authorList>
            <person name="Jaros S."/>
            <person name="Januszkiewicz K."/>
            <person name="Wedrychowicz H."/>
        </authorList>
    </citation>
    <scope>NUCLEOTIDE SEQUENCE [LARGE SCALE GENOMIC DNA]</scope>
    <source>
        <strain evidence="5 6">DSM 45408</strain>
    </source>
</reference>
<dbReference type="GO" id="GO:0005304">
    <property type="term" value="F:L-valine transmembrane transporter activity"/>
    <property type="evidence" value="ECO:0007669"/>
    <property type="project" value="TreeGrafter"/>
</dbReference>
<dbReference type="Pfam" id="PF12399">
    <property type="entry name" value="BCA_ABC_TP_C"/>
    <property type="match status" value="1"/>
</dbReference>
<dbReference type="GO" id="GO:0015192">
    <property type="term" value="F:L-phenylalanine transmembrane transporter activity"/>
    <property type="evidence" value="ECO:0007669"/>
    <property type="project" value="TreeGrafter"/>
</dbReference>
<dbReference type="AlphaFoldDB" id="A0A1M5IRY7"/>
<dbReference type="GO" id="GO:0005886">
    <property type="term" value="C:plasma membrane"/>
    <property type="evidence" value="ECO:0007669"/>
    <property type="project" value="TreeGrafter"/>
</dbReference>
<evidence type="ECO:0000256" key="3">
    <source>
        <dbReference type="ARBA" id="ARBA00022840"/>
    </source>
</evidence>
<dbReference type="InterPro" id="IPR003593">
    <property type="entry name" value="AAA+_ATPase"/>
</dbReference>
<evidence type="ECO:0000256" key="2">
    <source>
        <dbReference type="ARBA" id="ARBA00022741"/>
    </source>
</evidence>
<dbReference type="Proteomes" id="UP000184471">
    <property type="component" value="Unassembled WGS sequence"/>
</dbReference>
<feature type="domain" description="ABC transporter" evidence="4">
    <location>
        <begin position="6"/>
        <end position="239"/>
    </location>
</feature>
<dbReference type="InterPro" id="IPR003439">
    <property type="entry name" value="ABC_transporter-like_ATP-bd"/>
</dbReference>
<dbReference type="GO" id="GO:1903805">
    <property type="term" value="P:L-valine import across plasma membrane"/>
    <property type="evidence" value="ECO:0007669"/>
    <property type="project" value="TreeGrafter"/>
</dbReference>
<keyword evidence="1" id="KW-0813">Transport</keyword>
<evidence type="ECO:0000313" key="5">
    <source>
        <dbReference type="EMBL" id="SHG30759.1"/>
    </source>
</evidence>
<protein>
    <submittedName>
        <fullName evidence="5">Amino acid/amide ABC transporter ATP-binding protein 1, HAAT family</fullName>
    </submittedName>
</protein>
<dbReference type="PANTHER" id="PTHR45772:SF7">
    <property type="entry name" value="AMINO ACID ABC TRANSPORTER ATP-BINDING PROTEIN"/>
    <property type="match status" value="1"/>
</dbReference>
<dbReference type="SUPFAM" id="SSF52540">
    <property type="entry name" value="P-loop containing nucleoside triphosphate hydrolases"/>
    <property type="match status" value="1"/>
</dbReference>
<dbReference type="Gene3D" id="3.40.50.300">
    <property type="entry name" value="P-loop containing nucleotide triphosphate hydrolases"/>
    <property type="match status" value="1"/>
</dbReference>
<dbReference type="RefSeq" id="WP_073420151.1">
    <property type="nucleotide sequence ID" value="NZ_FQVX01000002.1"/>
</dbReference>
<dbReference type="GO" id="GO:0015808">
    <property type="term" value="P:L-alanine transport"/>
    <property type="evidence" value="ECO:0007669"/>
    <property type="project" value="TreeGrafter"/>
</dbReference>
<dbReference type="InterPro" id="IPR027417">
    <property type="entry name" value="P-loop_NTPase"/>
</dbReference>
<sequence length="252" mass="25865">MTAPLLEVTGVGKRFGRLTVLDDVSLSVAPGEAFGIVGPNGAGKSTLLNVVNGVLSPDAGTVRLDGADVTRSGAAARCRAGIGRSYQVPRPFGGMTVFENALVAASFGTGARGRAAAEGAWRALETAGLTGVADTPAGALRLLDRKRLELARALATGPRLVLLDEIAGGLTEAEVPALVETVRDLGRQGVAVVWIEHVVHALVAVVTRLMCLTYGRVLAVGEPRAVLADPQVVEVYLGSTIGTDDPVVEGTP</sequence>
<dbReference type="GO" id="GO:1903806">
    <property type="term" value="P:L-isoleucine import across plasma membrane"/>
    <property type="evidence" value="ECO:0007669"/>
    <property type="project" value="TreeGrafter"/>
</dbReference>
<proteinExistence type="predicted"/>
<evidence type="ECO:0000313" key="6">
    <source>
        <dbReference type="Proteomes" id="UP000184471"/>
    </source>
</evidence>
<dbReference type="SMART" id="SM00382">
    <property type="entry name" value="AAA"/>
    <property type="match status" value="1"/>
</dbReference>
<dbReference type="GO" id="GO:0016887">
    <property type="term" value="F:ATP hydrolysis activity"/>
    <property type="evidence" value="ECO:0007669"/>
    <property type="project" value="InterPro"/>
</dbReference>
<accession>A0A1M5IRY7</accession>
<dbReference type="PROSITE" id="PS50893">
    <property type="entry name" value="ABC_TRANSPORTER_2"/>
    <property type="match status" value="1"/>
</dbReference>
<name>A0A1M5IRY7_9ACTN</name>